<reference evidence="2" key="1">
    <citation type="journal article" date="2005" name="Nature">
        <title>Sequencing of Aspergillus nidulans and comparative analysis with A. fumigatus and A. oryzae.</title>
        <authorList>
            <person name="Galagan J.E."/>
            <person name="Calvo S.E."/>
            <person name="Cuomo C."/>
            <person name="Ma L.J."/>
            <person name="Wortman J.R."/>
            <person name="Batzoglou S."/>
            <person name="Lee S.I."/>
            <person name="Basturkmen M."/>
            <person name="Spevak C.C."/>
            <person name="Clutterbuck J."/>
            <person name="Kapitonov V."/>
            <person name="Jurka J."/>
            <person name="Scazzocchio C."/>
            <person name="Farman M."/>
            <person name="Butler J."/>
            <person name="Purcell S."/>
            <person name="Harris S."/>
            <person name="Braus G.H."/>
            <person name="Draht O."/>
            <person name="Busch S."/>
            <person name="D'Enfert C."/>
            <person name="Bouchier C."/>
            <person name="Goldman G.H."/>
            <person name="Bell-Pedersen D."/>
            <person name="Griffiths-Jones S."/>
            <person name="Doonan J.H."/>
            <person name="Yu J."/>
            <person name="Vienken K."/>
            <person name="Pain A."/>
            <person name="Freitag M."/>
            <person name="Selker E.U."/>
            <person name="Archer D.B."/>
            <person name="Penalva M.A."/>
            <person name="Oakley B.R."/>
            <person name="Momany M."/>
            <person name="Tanaka T."/>
            <person name="Kumagai T."/>
            <person name="Asai K."/>
            <person name="Machida M."/>
            <person name="Nierman W.C."/>
            <person name="Denning D.W."/>
            <person name="Caddick M."/>
            <person name="Hynes M."/>
            <person name="Paoletti M."/>
            <person name="Fischer R."/>
            <person name="Miller B."/>
            <person name="Dyer P."/>
            <person name="Sachs M.S."/>
            <person name="Osmani S.A."/>
            <person name="Birren B.W."/>
        </authorList>
    </citation>
    <scope>NUCLEOTIDE SEQUENCE [LARGE SCALE GENOMIC DNA]</scope>
    <source>
        <strain evidence="2">FGSC A4 / ATCC 38163 / CBS 112.46 / NRRL 194 / M139</strain>
    </source>
</reference>
<dbReference type="RefSeq" id="XP_050468803.1">
    <property type="nucleotide sequence ID" value="XM_050612954.1"/>
</dbReference>
<organism evidence="1 2">
    <name type="scientific">Emericella nidulans (strain FGSC A4 / ATCC 38163 / CBS 112.46 / NRRL 194 / M139)</name>
    <name type="common">Aspergillus nidulans</name>
    <dbReference type="NCBI Taxonomy" id="227321"/>
    <lineage>
        <taxon>Eukaryota</taxon>
        <taxon>Fungi</taxon>
        <taxon>Dikarya</taxon>
        <taxon>Ascomycota</taxon>
        <taxon>Pezizomycotina</taxon>
        <taxon>Eurotiomycetes</taxon>
        <taxon>Eurotiomycetidae</taxon>
        <taxon>Eurotiales</taxon>
        <taxon>Aspergillaceae</taxon>
        <taxon>Aspergillus</taxon>
        <taxon>Aspergillus subgen. Nidulantes</taxon>
    </lineage>
</organism>
<dbReference type="SUPFAM" id="SSF53335">
    <property type="entry name" value="S-adenosyl-L-methionine-dependent methyltransferases"/>
    <property type="match status" value="1"/>
</dbReference>
<dbReference type="OrthoDB" id="2013972at2759"/>
<dbReference type="VEuPathDB" id="FungiDB:AN2084"/>
<dbReference type="EMBL" id="BN001307">
    <property type="protein sequence ID" value="CBF86146.1"/>
    <property type="molecule type" value="Genomic_DNA"/>
</dbReference>
<gene>
    <name evidence="1" type="ORF">ANIA_02084</name>
</gene>
<dbReference type="InterPro" id="IPR029063">
    <property type="entry name" value="SAM-dependent_MTases_sf"/>
</dbReference>
<dbReference type="HOGENOM" id="CLU_014665_0_0_1"/>
<dbReference type="OMA" id="NGREHMK"/>
<dbReference type="AlphaFoldDB" id="C8VLR2"/>
<keyword evidence="2" id="KW-1185">Reference proteome</keyword>
<evidence type="ECO:0000313" key="2">
    <source>
        <dbReference type="Proteomes" id="UP000000560"/>
    </source>
</evidence>
<dbReference type="Proteomes" id="UP000000560">
    <property type="component" value="Chromosome VII"/>
</dbReference>
<dbReference type="InParanoid" id="C8VLR2"/>
<dbReference type="KEGG" id="ani:ANIA_02084"/>
<proteinExistence type="predicted"/>
<reference evidence="2" key="2">
    <citation type="journal article" date="2009" name="Fungal Genet. Biol.">
        <title>The 2008 update of the Aspergillus nidulans genome annotation: a community effort.</title>
        <authorList>
            <person name="Wortman J.R."/>
            <person name="Gilsenan J.M."/>
            <person name="Joardar V."/>
            <person name="Deegan J."/>
            <person name="Clutterbuck J."/>
            <person name="Andersen M.R."/>
            <person name="Archer D."/>
            <person name="Bencina M."/>
            <person name="Braus G."/>
            <person name="Coutinho P."/>
            <person name="von Dohren H."/>
            <person name="Doonan J."/>
            <person name="Driessen A.J."/>
            <person name="Durek P."/>
            <person name="Espeso E."/>
            <person name="Fekete E."/>
            <person name="Flipphi M."/>
            <person name="Estrada C.G."/>
            <person name="Geysens S."/>
            <person name="Goldman G."/>
            <person name="de Groot P.W."/>
            <person name="Hansen K."/>
            <person name="Harris S.D."/>
            <person name="Heinekamp T."/>
            <person name="Helmstaedt K."/>
            <person name="Henrissat B."/>
            <person name="Hofmann G."/>
            <person name="Homan T."/>
            <person name="Horio T."/>
            <person name="Horiuchi H."/>
            <person name="James S."/>
            <person name="Jones M."/>
            <person name="Karaffa L."/>
            <person name="Karanyi Z."/>
            <person name="Kato M."/>
            <person name="Keller N."/>
            <person name="Kelly D.E."/>
            <person name="Kiel J.A."/>
            <person name="Kim J.M."/>
            <person name="van der Klei I.J."/>
            <person name="Klis F.M."/>
            <person name="Kovalchuk A."/>
            <person name="Krasevec N."/>
            <person name="Kubicek C.P."/>
            <person name="Liu B."/>
            <person name="Maccabe A."/>
            <person name="Meyer V."/>
            <person name="Mirabito P."/>
            <person name="Miskei M."/>
            <person name="Mos M."/>
            <person name="Mullins J."/>
            <person name="Nelson D.R."/>
            <person name="Nielsen J."/>
            <person name="Oakley B.R."/>
            <person name="Osmani S.A."/>
            <person name="Pakula T."/>
            <person name="Paszewski A."/>
            <person name="Paulsen I."/>
            <person name="Pilsyk S."/>
            <person name="Pocsi I."/>
            <person name="Punt P.J."/>
            <person name="Ram A.F."/>
            <person name="Ren Q."/>
            <person name="Robellet X."/>
            <person name="Robson G."/>
            <person name="Seiboth B."/>
            <person name="van Solingen P."/>
            <person name="Specht T."/>
            <person name="Sun J."/>
            <person name="Taheri-Talesh N."/>
            <person name="Takeshita N."/>
            <person name="Ussery D."/>
            <person name="vanKuyk P.A."/>
            <person name="Visser H."/>
            <person name="van de Vondervoort P.J."/>
            <person name="de Vries R.P."/>
            <person name="Walton J."/>
            <person name="Xiang X."/>
            <person name="Xiong Y."/>
            <person name="Zeng A.P."/>
            <person name="Brandt B.W."/>
            <person name="Cornell M.J."/>
            <person name="van den Hondel C.A."/>
            <person name="Visser J."/>
            <person name="Oliver S.G."/>
            <person name="Turner G."/>
        </authorList>
    </citation>
    <scope>GENOME REANNOTATION</scope>
    <source>
        <strain evidence="2">FGSC A4 / ATCC 38163 / CBS 112.46 / NRRL 194 / M139</strain>
    </source>
</reference>
<name>C8VLR2_EMENI</name>
<protein>
    <submittedName>
        <fullName evidence="1">Uncharacterized protein</fullName>
    </submittedName>
</protein>
<dbReference type="GeneID" id="2875311"/>
<sequence>MYSHLRPGGWAEIHEFDTMVRCDDGTMPPLDESSFSTYPFQDWCDLQIQSGQVTDPPRQWRVAHRLARGMKEMGFVDVQERIFKAPVNRWPTDPHLRNIGQWMESNILEGLSGWSYKPLRLLGWSKAEIEVFLVNVRRSVQDTSVHAYFNFHVIVGRKPHPDEVGSVQAQQPHAEPQSTQLLAWHHCPMSLGRCAYRQGAIPSPTTFTDYLWVSDELLASTFRRFVSGQRRYESRVPGPLEARRRLAKRRNTALASLAGSGPGDDIASLLGRNGREHLKWSEPERGFDIQFSSPTPPAPPLSLFDHFLSPDAFGGNSEDAGEFSTELTREEFFGEKLQEYQTVSAIKSAIRELSIDLRQEPSCSRLLFDHFLALSQRKRAAADELALFLDDPHLNVPGAGNYLRLAERSSSTMVPFQTRPAQFHLIIRALELGVVPPEEIGAIIARWSDWRKSCSDSQKAKRKLLKIYRAMWDAIGKCAVYGHRDMDQSLVQTWLGVCLEEGTVGYLRLATSILLATEYGMSLCSSWLPKFVARLLRDSNYSLPAPDRDVIIESLKPFDIDIISNSLICGTEVLISSQNTRLLRRWGKCLAKLHDASRITLSKAWVQIREQPDSLAKRQLILQRLWMLHTMRRFSQRRASQVTKSVTKRLYRLYESSRRVPRRNGQIKIDLWTSLVQHISRLKIPFNLEAMADDLRTGKPMTNTMRKRLRQFQNEPLSFSDLFANTQTYNASRHLFFNNFDNQIRQVDVASPDFRLWAIQIARTGNSPAIWSVLRLLRAHTPLKIALSRAWPLPGPADGVIVRYNPRPRSAGTPDPHDALDMVHSLAASFACAKQLSPQRAYRLVRWLYLFLLRHGAPIQTPIARALYHAGVVRFRQEKGYISPIQYDYIWGIVEQTEGREYVRALRSRTLYE</sequence>
<evidence type="ECO:0000313" key="1">
    <source>
        <dbReference type="EMBL" id="CBF86146.1"/>
    </source>
</evidence>
<dbReference type="eggNOG" id="ENOG502ST5Y">
    <property type="taxonomic scope" value="Eukaryota"/>
</dbReference>
<accession>C8VLR2</accession>